<accession>A0A914A3P2</accession>
<dbReference type="PANTHER" id="PTHR22803">
    <property type="entry name" value="MANNOSE, PHOSPHOLIPASE, LECTIN RECEPTOR RELATED"/>
    <property type="match status" value="1"/>
</dbReference>
<keyword evidence="1" id="KW-1015">Disulfide bond</keyword>
<dbReference type="GeneID" id="119729785"/>
<proteinExistence type="predicted"/>
<dbReference type="EnsemblMetazoa" id="XM_038202530.1">
    <property type="protein sequence ID" value="XP_038058458.1"/>
    <property type="gene ID" value="LOC119729785"/>
</dbReference>
<evidence type="ECO:0000256" key="2">
    <source>
        <dbReference type="SAM" id="SignalP"/>
    </source>
</evidence>
<dbReference type="AlphaFoldDB" id="A0A914A3P2"/>
<dbReference type="InterPro" id="IPR016186">
    <property type="entry name" value="C-type_lectin-like/link_sf"/>
</dbReference>
<dbReference type="InterPro" id="IPR016187">
    <property type="entry name" value="CTDL_fold"/>
</dbReference>
<name>A0A914A3P2_PATMI</name>
<dbReference type="InterPro" id="IPR018378">
    <property type="entry name" value="C-type_lectin_CS"/>
</dbReference>
<organism evidence="4 5">
    <name type="scientific">Patiria miniata</name>
    <name type="common">Bat star</name>
    <name type="synonym">Asterina miniata</name>
    <dbReference type="NCBI Taxonomy" id="46514"/>
    <lineage>
        <taxon>Eukaryota</taxon>
        <taxon>Metazoa</taxon>
        <taxon>Echinodermata</taxon>
        <taxon>Eleutherozoa</taxon>
        <taxon>Asterozoa</taxon>
        <taxon>Asteroidea</taxon>
        <taxon>Valvatacea</taxon>
        <taxon>Valvatida</taxon>
        <taxon>Asterinidae</taxon>
        <taxon>Patiria</taxon>
    </lineage>
</organism>
<dbReference type="Gene3D" id="3.10.100.10">
    <property type="entry name" value="Mannose-Binding Protein A, subunit A"/>
    <property type="match status" value="1"/>
</dbReference>
<dbReference type="SUPFAM" id="SSF56436">
    <property type="entry name" value="C-type lectin-like"/>
    <property type="match status" value="1"/>
</dbReference>
<feature type="signal peptide" evidence="2">
    <location>
        <begin position="1"/>
        <end position="21"/>
    </location>
</feature>
<dbReference type="OrthoDB" id="441660at2759"/>
<dbReference type="Pfam" id="PF00059">
    <property type="entry name" value="Lectin_C"/>
    <property type="match status" value="1"/>
</dbReference>
<evidence type="ECO:0000256" key="1">
    <source>
        <dbReference type="ARBA" id="ARBA00023157"/>
    </source>
</evidence>
<dbReference type="OMA" id="DCANTIC"/>
<dbReference type="PROSITE" id="PS50041">
    <property type="entry name" value="C_TYPE_LECTIN_2"/>
    <property type="match status" value="1"/>
</dbReference>
<evidence type="ECO:0000313" key="5">
    <source>
        <dbReference type="Proteomes" id="UP000887568"/>
    </source>
</evidence>
<dbReference type="SMART" id="SM00034">
    <property type="entry name" value="CLECT"/>
    <property type="match status" value="1"/>
</dbReference>
<feature type="chain" id="PRO_5037228401" description="C-type lectin domain-containing protein" evidence="2">
    <location>
        <begin position="22"/>
        <end position="162"/>
    </location>
</feature>
<dbReference type="RefSeq" id="XP_038058458.1">
    <property type="nucleotide sequence ID" value="XM_038202530.1"/>
</dbReference>
<dbReference type="CDD" id="cd00037">
    <property type="entry name" value="CLECT"/>
    <property type="match status" value="1"/>
</dbReference>
<dbReference type="Proteomes" id="UP000887568">
    <property type="component" value="Unplaced"/>
</dbReference>
<dbReference type="InterPro" id="IPR050111">
    <property type="entry name" value="C-type_lectin/snaclec_domain"/>
</dbReference>
<sequence>MKLQVVQVLVVVALMASLCKAGPELSGACPLNWEKFGSSCYFFNTHKTSWDCANTICKQVGGDLASIESAEENTFILDIINKEGGCDNGMVWIGLNDKETEGTFIWTSSNKPITFNGWNGGEPNGSGNENCVEIKLSAGVWNDLSCNQPCCYICEKPQRTHI</sequence>
<evidence type="ECO:0000259" key="3">
    <source>
        <dbReference type="PROSITE" id="PS50041"/>
    </source>
</evidence>
<dbReference type="InterPro" id="IPR001304">
    <property type="entry name" value="C-type_lectin-like"/>
</dbReference>
<dbReference type="PROSITE" id="PS00615">
    <property type="entry name" value="C_TYPE_LECTIN_1"/>
    <property type="match status" value="1"/>
</dbReference>
<feature type="domain" description="C-type lectin" evidence="3">
    <location>
        <begin position="36"/>
        <end position="155"/>
    </location>
</feature>
<evidence type="ECO:0000313" key="4">
    <source>
        <dbReference type="EnsemblMetazoa" id="XP_038058458.1"/>
    </source>
</evidence>
<reference evidence="4" key="1">
    <citation type="submission" date="2022-11" db="UniProtKB">
        <authorList>
            <consortium name="EnsemblMetazoa"/>
        </authorList>
    </citation>
    <scope>IDENTIFICATION</scope>
</reference>
<keyword evidence="5" id="KW-1185">Reference proteome</keyword>
<keyword evidence="2" id="KW-0732">Signal</keyword>
<protein>
    <recommendedName>
        <fullName evidence="3">C-type lectin domain-containing protein</fullName>
    </recommendedName>
</protein>